<dbReference type="AlphaFoldDB" id="A3IN83"/>
<dbReference type="InterPro" id="IPR001173">
    <property type="entry name" value="Glyco_trans_2-like"/>
</dbReference>
<organism evidence="2 3">
    <name type="scientific">Crocosphaera chwakensis CCY0110</name>
    <dbReference type="NCBI Taxonomy" id="391612"/>
    <lineage>
        <taxon>Bacteria</taxon>
        <taxon>Bacillati</taxon>
        <taxon>Cyanobacteriota</taxon>
        <taxon>Cyanophyceae</taxon>
        <taxon>Oscillatoriophycideae</taxon>
        <taxon>Chroococcales</taxon>
        <taxon>Aphanothecaceae</taxon>
        <taxon>Crocosphaera</taxon>
        <taxon>Crocosphaera chwakensis</taxon>
    </lineage>
</organism>
<dbReference type="CDD" id="cd00761">
    <property type="entry name" value="Glyco_tranf_GTA_type"/>
    <property type="match status" value="1"/>
</dbReference>
<proteinExistence type="predicted"/>
<protein>
    <recommendedName>
        <fullName evidence="1">Glycosyltransferase 2-like domain-containing protein</fullName>
    </recommendedName>
</protein>
<keyword evidence="3" id="KW-1185">Reference proteome</keyword>
<dbReference type="SUPFAM" id="SSF53448">
    <property type="entry name" value="Nucleotide-diphospho-sugar transferases"/>
    <property type="match status" value="1"/>
</dbReference>
<dbReference type="Pfam" id="PF00535">
    <property type="entry name" value="Glycos_transf_2"/>
    <property type="match status" value="1"/>
</dbReference>
<sequence>MPKVSIIIPSYNHAKFLEQRLDSIFNQTYQDFEVIFLDDASSDNTKEIFSKYTDHPKVKKVIFNSQNSGSPFKQWNKGVKEAQGEYIWIAESDDYADRKFLETLVPLLEENPKIGIAYCQSLQINEKSQITKSYSNYTEDIDKNRWNNSFINSGIDEVTNYLIVKNTIPNASAVLMRRKAYIEAEMAPENMRLCGDWYSYIKILRKYDIAFCNQPLNYYRYHSQISRAYNKKDKNKRFIQYIEHYIILNFVSNNFQMTSEKKESMYFNLIKRWSNLISLLDCLKLKFWKLIFYYLKDEPSKLKHGKLMLKKLITNTKPDLKIIVTMNQKNI</sequence>
<evidence type="ECO:0000259" key="1">
    <source>
        <dbReference type="Pfam" id="PF00535"/>
    </source>
</evidence>
<evidence type="ECO:0000313" key="3">
    <source>
        <dbReference type="Proteomes" id="UP000003781"/>
    </source>
</evidence>
<dbReference type="Proteomes" id="UP000003781">
    <property type="component" value="Unassembled WGS sequence"/>
</dbReference>
<dbReference type="RefSeq" id="WP_008274848.1">
    <property type="nucleotide sequence ID" value="NZ_AAXW01000009.1"/>
</dbReference>
<dbReference type="OrthoDB" id="9812327at2"/>
<feature type="domain" description="Glycosyltransferase 2-like" evidence="1">
    <location>
        <begin position="5"/>
        <end position="146"/>
    </location>
</feature>
<comment type="caution">
    <text evidence="2">The sequence shown here is derived from an EMBL/GenBank/DDBJ whole genome shotgun (WGS) entry which is preliminary data.</text>
</comment>
<accession>A3IN83</accession>
<dbReference type="InterPro" id="IPR050834">
    <property type="entry name" value="Glycosyltransf_2"/>
</dbReference>
<evidence type="ECO:0000313" key="2">
    <source>
        <dbReference type="EMBL" id="EAZ92060.1"/>
    </source>
</evidence>
<name>A3IN83_9CHRO</name>
<gene>
    <name evidence="2" type="ORF">CY0110_00340</name>
</gene>
<dbReference type="EMBL" id="AAXW01000009">
    <property type="protein sequence ID" value="EAZ92060.1"/>
    <property type="molecule type" value="Genomic_DNA"/>
</dbReference>
<dbReference type="PANTHER" id="PTHR43685:SF11">
    <property type="entry name" value="GLYCOSYLTRANSFERASE TAGX-RELATED"/>
    <property type="match status" value="1"/>
</dbReference>
<dbReference type="Gene3D" id="3.90.550.10">
    <property type="entry name" value="Spore Coat Polysaccharide Biosynthesis Protein SpsA, Chain A"/>
    <property type="match status" value="1"/>
</dbReference>
<dbReference type="InterPro" id="IPR029044">
    <property type="entry name" value="Nucleotide-diphossugar_trans"/>
</dbReference>
<dbReference type="PANTHER" id="PTHR43685">
    <property type="entry name" value="GLYCOSYLTRANSFERASE"/>
    <property type="match status" value="1"/>
</dbReference>
<reference evidence="2 3" key="1">
    <citation type="submission" date="2007-03" db="EMBL/GenBank/DDBJ databases">
        <authorList>
            <person name="Stal L."/>
            <person name="Ferriera S."/>
            <person name="Johnson J."/>
            <person name="Kravitz S."/>
            <person name="Beeson K."/>
            <person name="Sutton G."/>
            <person name="Rogers Y.-H."/>
            <person name="Friedman R."/>
            <person name="Frazier M."/>
            <person name="Venter J.C."/>
        </authorList>
    </citation>
    <scope>NUCLEOTIDE SEQUENCE [LARGE SCALE GENOMIC DNA]</scope>
    <source>
        <strain evidence="2 3">CCY0110</strain>
    </source>
</reference>
<dbReference type="eggNOG" id="COG1216">
    <property type="taxonomic scope" value="Bacteria"/>
</dbReference>